<keyword evidence="2" id="KW-1185">Reference proteome</keyword>
<evidence type="ECO:0000313" key="1">
    <source>
        <dbReference type="EMBL" id="GLV59328.1"/>
    </source>
</evidence>
<comment type="caution">
    <text evidence="1">The sequence shown here is derived from an EMBL/GenBank/DDBJ whole genome shotgun (WGS) entry which is preliminary data.</text>
</comment>
<dbReference type="EMBL" id="BSRI01000002">
    <property type="protein sequence ID" value="GLV59328.1"/>
    <property type="molecule type" value="Genomic_DNA"/>
</dbReference>
<dbReference type="PANTHER" id="PTHR37816">
    <property type="entry name" value="YALI0E33011P"/>
    <property type="match status" value="1"/>
</dbReference>
<name>A0ABQ6FYH9_9CHLR</name>
<organism evidence="1 2">
    <name type="scientific">Dictyobacter halimunensis</name>
    <dbReference type="NCBI Taxonomy" id="3026934"/>
    <lineage>
        <taxon>Bacteria</taxon>
        <taxon>Bacillati</taxon>
        <taxon>Chloroflexota</taxon>
        <taxon>Ktedonobacteria</taxon>
        <taxon>Ktedonobacterales</taxon>
        <taxon>Dictyobacteraceae</taxon>
        <taxon>Dictyobacter</taxon>
    </lineage>
</organism>
<dbReference type="Proteomes" id="UP001344906">
    <property type="component" value="Unassembled WGS sequence"/>
</dbReference>
<dbReference type="PANTHER" id="PTHR37816:SF2">
    <property type="entry name" value="DNA TOPOLOGY MODULATION PROTEIN FLAR-RELATED PROTEIN"/>
    <property type="match status" value="1"/>
</dbReference>
<dbReference type="Gene3D" id="3.40.50.300">
    <property type="entry name" value="P-loop containing nucleotide triphosphate hydrolases"/>
    <property type="match status" value="1"/>
</dbReference>
<proteinExistence type="predicted"/>
<dbReference type="InterPro" id="IPR052922">
    <property type="entry name" value="Cytidylate_Kinase-2"/>
</dbReference>
<dbReference type="SUPFAM" id="SSF52540">
    <property type="entry name" value="P-loop containing nucleoside triphosphate hydrolases"/>
    <property type="match status" value="1"/>
</dbReference>
<dbReference type="RefSeq" id="WP_338255921.1">
    <property type="nucleotide sequence ID" value="NZ_BSRI01000002.1"/>
</dbReference>
<gene>
    <name evidence="1" type="ORF">KDH_61550</name>
</gene>
<dbReference type="InterPro" id="IPR027417">
    <property type="entry name" value="P-loop_NTPase"/>
</dbReference>
<evidence type="ECO:0008006" key="3">
    <source>
        <dbReference type="Google" id="ProtNLM"/>
    </source>
</evidence>
<accession>A0ABQ6FYH9</accession>
<evidence type="ECO:0000313" key="2">
    <source>
        <dbReference type="Proteomes" id="UP001344906"/>
    </source>
</evidence>
<protein>
    <recommendedName>
        <fullName evidence="3">Adenylate kinase</fullName>
    </recommendedName>
</protein>
<sequence>MVKVHIIGGPGSGKTTLGQIIAARWHIRHQDLDWIELPPNSGIDAYVSYAFDLAGQPDWITENIGLMWTDPFLYQADYIVLMEISWPVAAWRIILRHLIKSLRRDNPYPTSLLYSFLKGTRQYYLNQMSADTAAVARAYLAEHGSHVEPPDSNVLLTRLETYKMGGPPGVPPTAEFTRQYLEKYKEKVFVVRNNADRERLLSLLGKDSRAMLQ</sequence>
<reference evidence="1 2" key="1">
    <citation type="submission" date="2023-02" db="EMBL/GenBank/DDBJ databases">
        <title>Dictyobacter halimunensis sp. nov., a new member of the class Ktedonobacteria from forest soil in a geothermal area.</title>
        <authorList>
            <person name="Rachmania M.K."/>
            <person name="Ningsih F."/>
            <person name="Sakai Y."/>
            <person name="Yabe S."/>
            <person name="Yokota A."/>
            <person name="Sjamsuridzal W."/>
        </authorList>
    </citation>
    <scope>NUCLEOTIDE SEQUENCE [LARGE SCALE GENOMIC DNA]</scope>
    <source>
        <strain evidence="1 2">S3.2.2.5</strain>
    </source>
</reference>